<keyword evidence="4" id="KW-0689">Ribosomal protein</keyword>
<evidence type="ECO:0000256" key="12">
    <source>
        <dbReference type="ARBA" id="ARBA00035485"/>
    </source>
</evidence>
<dbReference type="GeneID" id="117242579"/>
<evidence type="ECO:0000256" key="2">
    <source>
        <dbReference type="ARBA" id="ARBA00004173"/>
    </source>
</evidence>
<feature type="region of interest" description="Disordered" evidence="14">
    <location>
        <begin position="238"/>
        <end position="262"/>
    </location>
</feature>
<evidence type="ECO:0000256" key="1">
    <source>
        <dbReference type="ARBA" id="ARBA00004123"/>
    </source>
</evidence>
<keyword evidence="5" id="KW-0175">Coiled coil</keyword>
<dbReference type="AlphaFoldDB" id="A0A6J3LKP7"/>
<evidence type="ECO:0000256" key="6">
    <source>
        <dbReference type="ARBA" id="ARBA00023128"/>
    </source>
</evidence>
<keyword evidence="8" id="KW-0687">Ribonucleoprotein</keyword>
<dbReference type="RefSeq" id="XP_033365266.1">
    <property type="nucleotide sequence ID" value="XM_033509375.1"/>
</dbReference>
<dbReference type="Proteomes" id="UP000504631">
    <property type="component" value="Unplaced"/>
</dbReference>
<protein>
    <recommendedName>
        <fullName evidence="11">Large ribosomal subunit protein mL64</fullName>
    </recommendedName>
    <alternativeName>
        <fullName evidence="10">39S ribosomal protein L59, mitochondrial</fullName>
    </alternativeName>
    <alternativeName>
        <fullName evidence="12">Growth arrest and DNA damage-inducible proteins-interacting protein 1</fullName>
    </alternativeName>
</protein>
<dbReference type="GO" id="GO:0005840">
    <property type="term" value="C:ribosome"/>
    <property type="evidence" value="ECO:0007669"/>
    <property type="project" value="UniProtKB-KW"/>
</dbReference>
<evidence type="ECO:0000313" key="15">
    <source>
        <dbReference type="Proteomes" id="UP000504631"/>
    </source>
</evidence>
<dbReference type="CTD" id="40395"/>
<evidence type="ECO:0000256" key="9">
    <source>
        <dbReference type="ARBA" id="ARBA00023306"/>
    </source>
</evidence>
<name>A0A6J3LKP7_9HYME</name>
<dbReference type="Pfam" id="PF10147">
    <property type="entry name" value="CR6_interact"/>
    <property type="match status" value="1"/>
</dbReference>
<dbReference type="PANTHER" id="PTHR31761:SF1">
    <property type="entry name" value="LARGE RIBOSOMAL SUBUNIT PROTEIN ML64"/>
    <property type="match status" value="1"/>
</dbReference>
<dbReference type="PANTHER" id="PTHR31761">
    <property type="entry name" value="GROWTH ARREST AND DNA DAMAGE-INDUCIBLE PROTEINS-INTERACTING PROTEIN 1 GADD45GIP1"/>
    <property type="match status" value="1"/>
</dbReference>
<comment type="similarity">
    <text evidence="3">Belongs to the mitochondrion-specific ribosomal protein mL64 family.</text>
</comment>
<evidence type="ECO:0000256" key="10">
    <source>
        <dbReference type="ARBA" id="ARBA00030700"/>
    </source>
</evidence>
<evidence type="ECO:0000256" key="4">
    <source>
        <dbReference type="ARBA" id="ARBA00022980"/>
    </source>
</evidence>
<evidence type="ECO:0000256" key="8">
    <source>
        <dbReference type="ARBA" id="ARBA00023274"/>
    </source>
</evidence>
<dbReference type="KEGG" id="bvk:117242579"/>
<reference evidence="16" key="1">
    <citation type="submission" date="2025-08" db="UniProtKB">
        <authorList>
            <consortium name="RefSeq"/>
        </authorList>
    </citation>
    <scope>IDENTIFICATION</scope>
    <source>
        <tissue evidence="16">Muscle</tissue>
    </source>
</reference>
<proteinExistence type="inferred from homology"/>
<evidence type="ECO:0000256" key="13">
    <source>
        <dbReference type="ARBA" id="ARBA00060144"/>
    </source>
</evidence>
<evidence type="ECO:0000256" key="14">
    <source>
        <dbReference type="SAM" id="MobiDB-lite"/>
    </source>
</evidence>
<keyword evidence="6" id="KW-0496">Mitochondrion</keyword>
<evidence type="ECO:0000256" key="5">
    <source>
        <dbReference type="ARBA" id="ARBA00023054"/>
    </source>
</evidence>
<keyword evidence="7" id="KW-0539">Nucleus</keyword>
<dbReference type="InterPro" id="IPR018472">
    <property type="entry name" value="Ribosomal_mL64"/>
</dbReference>
<gene>
    <name evidence="16" type="primary">LOC117242579</name>
</gene>
<evidence type="ECO:0000256" key="3">
    <source>
        <dbReference type="ARBA" id="ARBA00005421"/>
    </source>
</evidence>
<feature type="compositionally biased region" description="Basic and acidic residues" evidence="14">
    <location>
        <begin position="238"/>
        <end position="250"/>
    </location>
</feature>
<dbReference type="Gene3D" id="6.10.280.120">
    <property type="entry name" value="Growth arrest and DNA-damage-inducible proteins-interacting protein 1"/>
    <property type="match status" value="1"/>
</dbReference>
<dbReference type="GO" id="GO:0005739">
    <property type="term" value="C:mitochondrion"/>
    <property type="evidence" value="ECO:0007669"/>
    <property type="project" value="UniProtKB-SubCell"/>
</dbReference>
<keyword evidence="9" id="KW-0131">Cell cycle</keyword>
<evidence type="ECO:0000256" key="7">
    <source>
        <dbReference type="ARBA" id="ARBA00023242"/>
    </source>
</evidence>
<sequence>MSIKQLIFNGPLKLRFQNIGPRYFFSKENKIIESAEEEPILMEEKDYAELERKRNKSRLTEAHRNILLGKRPYNTPQDWFHETVKYKKRILGRYGMEALGESAGLAWPTPEEVEDMKEYESLAHPLNIQERLQLIKEKKKMEEEALLAKQAKIEKKMATMKQLIAEVQEKIAQKQKIELEAKERRERKIEEIRRQLIAQGTMSTTKLTEAVTMAEKDEKKLKKELKKAKALEREKKIAERLLRESESNKAEEDEDETDSQQK</sequence>
<feature type="compositionally biased region" description="Acidic residues" evidence="14">
    <location>
        <begin position="251"/>
        <end position="262"/>
    </location>
</feature>
<dbReference type="GO" id="GO:1990904">
    <property type="term" value="C:ribonucleoprotein complex"/>
    <property type="evidence" value="ECO:0007669"/>
    <property type="project" value="UniProtKB-KW"/>
</dbReference>
<keyword evidence="15" id="KW-1185">Reference proteome</keyword>
<accession>A0A6J3LKP7</accession>
<evidence type="ECO:0000313" key="16">
    <source>
        <dbReference type="RefSeq" id="XP_033365266.1"/>
    </source>
</evidence>
<evidence type="ECO:0000256" key="11">
    <source>
        <dbReference type="ARBA" id="ARBA00035184"/>
    </source>
</evidence>
<dbReference type="GO" id="GO:0005634">
    <property type="term" value="C:nucleus"/>
    <property type="evidence" value="ECO:0007669"/>
    <property type="project" value="UniProtKB-SubCell"/>
</dbReference>
<comment type="function">
    <text evidence="13">Acts as a negative regulator of G1 to S cell cycle phase progression by inhibiting cyclin-dependent kinases. Inhibitory effects are additive with GADD45 proteins but also occur in the absence of GADD45 proteins. Acts as a repressor of the orphan nuclear receptor NR4A1 by inhibiting AB domain-mediated transcriptional activity. May be involved in the hormone-mediated regulation of NR4A1 transcriptional activity. May play a role in mitochondrial protein synthesis.</text>
</comment>
<organism evidence="15 16">
    <name type="scientific">Bombus vosnesenskii</name>
    <dbReference type="NCBI Taxonomy" id="207650"/>
    <lineage>
        <taxon>Eukaryota</taxon>
        <taxon>Metazoa</taxon>
        <taxon>Ecdysozoa</taxon>
        <taxon>Arthropoda</taxon>
        <taxon>Hexapoda</taxon>
        <taxon>Insecta</taxon>
        <taxon>Pterygota</taxon>
        <taxon>Neoptera</taxon>
        <taxon>Endopterygota</taxon>
        <taxon>Hymenoptera</taxon>
        <taxon>Apocrita</taxon>
        <taxon>Aculeata</taxon>
        <taxon>Apoidea</taxon>
        <taxon>Anthophila</taxon>
        <taxon>Apidae</taxon>
        <taxon>Bombus</taxon>
        <taxon>Pyrobombus</taxon>
    </lineage>
</organism>
<comment type="subcellular location">
    <subcellularLocation>
        <location evidence="2">Mitochondrion</location>
    </subcellularLocation>
    <subcellularLocation>
        <location evidence="1">Nucleus</location>
    </subcellularLocation>
</comment>
<dbReference type="InterPro" id="IPR043035">
    <property type="entry name" value="Ribosomal_mL64_sf"/>
</dbReference>